<feature type="compositionally biased region" description="Basic and acidic residues" evidence="1">
    <location>
        <begin position="428"/>
        <end position="443"/>
    </location>
</feature>
<proteinExistence type="predicted"/>
<reference evidence="2" key="1">
    <citation type="submission" date="2021-01" db="EMBL/GenBank/DDBJ databases">
        <title>A chromosome-scale assembly of European eel, Anguilla anguilla.</title>
        <authorList>
            <person name="Henkel C."/>
            <person name="Jong-Raadsen S.A."/>
            <person name="Dufour S."/>
            <person name="Weltzien F.-A."/>
            <person name="Palstra A.P."/>
            <person name="Pelster B."/>
            <person name="Spaink H.P."/>
            <person name="Van Den Thillart G.E."/>
            <person name="Jansen H."/>
            <person name="Zahm M."/>
            <person name="Klopp C."/>
            <person name="Cedric C."/>
            <person name="Louis A."/>
            <person name="Berthelot C."/>
            <person name="Parey E."/>
            <person name="Roest Crollius H."/>
            <person name="Montfort J."/>
            <person name="Robinson-Rechavi M."/>
            <person name="Bucao C."/>
            <person name="Bouchez O."/>
            <person name="Gislard M."/>
            <person name="Lluch J."/>
            <person name="Milhes M."/>
            <person name="Lampietro C."/>
            <person name="Lopez Roques C."/>
            <person name="Donnadieu C."/>
            <person name="Braasch I."/>
            <person name="Desvignes T."/>
            <person name="Postlethwait J."/>
            <person name="Bobe J."/>
            <person name="Guiguen Y."/>
            <person name="Dirks R."/>
        </authorList>
    </citation>
    <scope>NUCLEOTIDE SEQUENCE</scope>
    <source>
        <strain evidence="2">Tag_6206</strain>
        <tissue evidence="2">Liver</tissue>
    </source>
</reference>
<gene>
    <name evidence="2" type="ORF">ANANG_G00139140</name>
</gene>
<keyword evidence="3" id="KW-1185">Reference proteome</keyword>
<dbReference type="Proteomes" id="UP001044222">
    <property type="component" value="Chromosome 7"/>
</dbReference>
<evidence type="ECO:0000256" key="1">
    <source>
        <dbReference type="SAM" id="MobiDB-lite"/>
    </source>
</evidence>
<comment type="caution">
    <text evidence="2">The sequence shown here is derived from an EMBL/GenBank/DDBJ whole genome shotgun (WGS) entry which is preliminary data.</text>
</comment>
<feature type="region of interest" description="Disordered" evidence="1">
    <location>
        <begin position="25"/>
        <end position="103"/>
    </location>
</feature>
<protein>
    <submittedName>
        <fullName evidence="2">Uncharacterized protein</fullName>
    </submittedName>
</protein>
<feature type="compositionally biased region" description="Polar residues" evidence="1">
    <location>
        <begin position="25"/>
        <end position="48"/>
    </location>
</feature>
<name>A0A9D3S011_ANGAN</name>
<feature type="region of interest" description="Disordered" evidence="1">
    <location>
        <begin position="414"/>
        <end position="491"/>
    </location>
</feature>
<organism evidence="2 3">
    <name type="scientific">Anguilla anguilla</name>
    <name type="common">European freshwater eel</name>
    <name type="synonym">Muraena anguilla</name>
    <dbReference type="NCBI Taxonomy" id="7936"/>
    <lineage>
        <taxon>Eukaryota</taxon>
        <taxon>Metazoa</taxon>
        <taxon>Chordata</taxon>
        <taxon>Craniata</taxon>
        <taxon>Vertebrata</taxon>
        <taxon>Euteleostomi</taxon>
        <taxon>Actinopterygii</taxon>
        <taxon>Neopterygii</taxon>
        <taxon>Teleostei</taxon>
        <taxon>Anguilliformes</taxon>
        <taxon>Anguillidae</taxon>
        <taxon>Anguilla</taxon>
    </lineage>
</organism>
<feature type="compositionally biased region" description="Basic and acidic residues" evidence="1">
    <location>
        <begin position="450"/>
        <end position="465"/>
    </location>
</feature>
<dbReference type="EMBL" id="JAFIRN010000007">
    <property type="protein sequence ID" value="KAG5845442.1"/>
    <property type="molecule type" value="Genomic_DNA"/>
</dbReference>
<accession>A0A9D3S011</accession>
<sequence length="504" mass="55886">MSQTNSGTDTKSLLLSMLQRMQITPSLSPAFSTENDQGRQQSLQQWTGTEGGDGGQLRPNPKWDRGRSDDIGAFHPTLAVEGQKNTNGDSEDNSEIFGNLGSSVPLDADWDPISGIPGWDKRQTLPTPAPLDALIQDCQTGKENQTPETLPTQCPVLTPLCAHSGNSVPSTMWDHSPKRDGQHKLLHLVDDKARWDMGWSLDTSGIWRDPMQMSPWVRGMGPPPGSEQGRISEGGEITFPRPCMNIPEQDCTGASNPAGPLERRGADTFQDKRTVGDPIDLPSALKQSRNPKAATNFTNPVDTSGGSDSGTWNMVNVGDDDSIISAQTLGRDMAAGLPPLGQDSRLGKGRACGLEVDYGGTPGIVEWDNTLETLTPHQNVWENTFSRKKRRETEWKTTTWTERIKERWRERHKNFGKRGVGQRSGAGVKDEKKRDVEKEDPQFRHLTWHRIMDKNSSDTPTKEEQFTFQPPSRDWPNKALPTQSEGSTKGCHMRKTTTDLLCFY</sequence>
<evidence type="ECO:0000313" key="2">
    <source>
        <dbReference type="EMBL" id="KAG5845442.1"/>
    </source>
</evidence>
<feature type="compositionally biased region" description="Basic and acidic residues" evidence="1">
    <location>
        <begin position="61"/>
        <end position="72"/>
    </location>
</feature>
<evidence type="ECO:0000313" key="3">
    <source>
        <dbReference type="Proteomes" id="UP001044222"/>
    </source>
</evidence>
<dbReference type="AlphaFoldDB" id="A0A9D3S011"/>